<dbReference type="Proteomes" id="UP000199013">
    <property type="component" value="Unassembled WGS sequence"/>
</dbReference>
<dbReference type="SMART" id="SM00966">
    <property type="entry name" value="SpoVT_AbrB"/>
    <property type="match status" value="1"/>
</dbReference>
<dbReference type="InterPro" id="IPR037914">
    <property type="entry name" value="SpoVT-AbrB_sf"/>
</dbReference>
<evidence type="ECO:0000259" key="1">
    <source>
        <dbReference type="SMART" id="SM00966"/>
    </source>
</evidence>
<dbReference type="Pfam" id="PF04014">
    <property type="entry name" value="MazE_antitoxin"/>
    <property type="match status" value="1"/>
</dbReference>
<gene>
    <name evidence="2" type="ORF">FDG2_4483</name>
</gene>
<dbReference type="GO" id="GO:0003677">
    <property type="term" value="F:DNA binding"/>
    <property type="evidence" value="ECO:0007669"/>
    <property type="project" value="InterPro"/>
</dbReference>
<dbReference type="AlphaFoldDB" id="A0A1C3P645"/>
<protein>
    <recommendedName>
        <fullName evidence="1">SpoVT-AbrB domain-containing protein</fullName>
    </recommendedName>
</protein>
<evidence type="ECO:0000313" key="3">
    <source>
        <dbReference type="Proteomes" id="UP000199013"/>
    </source>
</evidence>
<proteinExistence type="predicted"/>
<feature type="domain" description="SpoVT-AbrB" evidence="1">
    <location>
        <begin position="19"/>
        <end position="64"/>
    </location>
</feature>
<evidence type="ECO:0000313" key="2">
    <source>
        <dbReference type="EMBL" id="SBW25292.1"/>
    </source>
</evidence>
<reference evidence="3" key="1">
    <citation type="submission" date="2016-02" db="EMBL/GenBank/DDBJ databases">
        <authorList>
            <person name="Wibberg D."/>
        </authorList>
    </citation>
    <scope>NUCLEOTIDE SEQUENCE [LARGE SCALE GENOMIC DNA]</scope>
</reference>
<organism evidence="2 3">
    <name type="scientific">Candidatus Protofrankia californiensis</name>
    <dbReference type="NCBI Taxonomy" id="1839754"/>
    <lineage>
        <taxon>Bacteria</taxon>
        <taxon>Bacillati</taxon>
        <taxon>Actinomycetota</taxon>
        <taxon>Actinomycetes</taxon>
        <taxon>Frankiales</taxon>
        <taxon>Frankiaceae</taxon>
        <taxon>Protofrankia</taxon>
    </lineage>
</organism>
<dbReference type="EMBL" id="FLUV01001882">
    <property type="protein sequence ID" value="SBW25292.1"/>
    <property type="molecule type" value="Genomic_DNA"/>
</dbReference>
<sequence length="94" mass="9678">MAGEASGDGIKMVSFPMEAVVDQAGRIVLPKFLREALGLLPGTKVDISPYGAGVQIVPTGRTARLVEEDGVLVSAGATPVDDDILFGLIGAGRR</sequence>
<dbReference type="InterPro" id="IPR007159">
    <property type="entry name" value="SpoVT-AbrB_dom"/>
</dbReference>
<accession>A0A1C3P645</accession>
<dbReference type="NCBIfam" id="TIGR01439">
    <property type="entry name" value="lp_hng_hel_AbrB"/>
    <property type="match status" value="1"/>
</dbReference>
<name>A0A1C3P645_9ACTN</name>
<dbReference type="SUPFAM" id="SSF89447">
    <property type="entry name" value="AbrB/MazE/MraZ-like"/>
    <property type="match status" value="1"/>
</dbReference>
<keyword evidence="3" id="KW-1185">Reference proteome</keyword>
<dbReference type="Gene3D" id="2.10.260.10">
    <property type="match status" value="1"/>
</dbReference>